<evidence type="ECO:0000259" key="14">
    <source>
        <dbReference type="PROSITE" id="PS51469"/>
    </source>
</evidence>
<feature type="domain" description="SUN" evidence="14">
    <location>
        <begin position="254"/>
        <end position="416"/>
    </location>
</feature>
<evidence type="ECO:0000256" key="4">
    <source>
        <dbReference type="ARBA" id="ARBA00022824"/>
    </source>
</evidence>
<feature type="compositionally biased region" description="Basic and acidic residues" evidence="12">
    <location>
        <begin position="1138"/>
        <end position="1147"/>
    </location>
</feature>
<feature type="compositionally biased region" description="Polar residues" evidence="12">
    <location>
        <begin position="730"/>
        <end position="740"/>
    </location>
</feature>
<feature type="compositionally biased region" description="Basic residues" evidence="12">
    <location>
        <begin position="1109"/>
        <end position="1118"/>
    </location>
</feature>
<evidence type="ECO:0000256" key="13">
    <source>
        <dbReference type="SAM" id="Phobius"/>
    </source>
</evidence>
<feature type="compositionally biased region" description="Polar residues" evidence="12">
    <location>
        <begin position="136"/>
        <end position="149"/>
    </location>
</feature>
<feature type="compositionally biased region" description="Acidic residues" evidence="12">
    <location>
        <begin position="196"/>
        <end position="206"/>
    </location>
</feature>
<feature type="compositionally biased region" description="Polar residues" evidence="12">
    <location>
        <begin position="466"/>
        <end position="479"/>
    </location>
</feature>
<comment type="subunit">
    <text evidence="10">Interacts with EMP65.</text>
</comment>
<evidence type="ECO:0000256" key="2">
    <source>
        <dbReference type="ARBA" id="ARBA00022692"/>
    </source>
</evidence>
<dbReference type="Gene3D" id="2.60.120.260">
    <property type="entry name" value="Galactose-binding domain-like"/>
    <property type="match status" value="1"/>
</dbReference>
<protein>
    <recommendedName>
        <fullName evidence="14">SUN domain-containing protein</fullName>
    </recommendedName>
</protein>
<dbReference type="SUPFAM" id="SSF49785">
    <property type="entry name" value="Galactose-binding domain-like"/>
    <property type="match status" value="1"/>
</dbReference>
<organism evidence="15">
    <name type="scientific">Anopheles triannulatus</name>
    <dbReference type="NCBI Taxonomy" id="58253"/>
    <lineage>
        <taxon>Eukaryota</taxon>
        <taxon>Metazoa</taxon>
        <taxon>Ecdysozoa</taxon>
        <taxon>Arthropoda</taxon>
        <taxon>Hexapoda</taxon>
        <taxon>Insecta</taxon>
        <taxon>Pterygota</taxon>
        <taxon>Neoptera</taxon>
        <taxon>Endopterygota</taxon>
        <taxon>Diptera</taxon>
        <taxon>Nematocera</taxon>
        <taxon>Culicoidea</taxon>
        <taxon>Culicidae</taxon>
        <taxon>Anophelinae</taxon>
        <taxon>Anopheles</taxon>
    </lineage>
</organism>
<feature type="compositionally biased region" description="Gly residues" evidence="12">
    <location>
        <begin position="815"/>
        <end position="827"/>
    </location>
</feature>
<feature type="transmembrane region" description="Helical" evidence="13">
    <location>
        <begin position="37"/>
        <end position="59"/>
    </location>
</feature>
<dbReference type="FunFam" id="2.60.120.260:FF:000099">
    <property type="entry name" value="Uncharacterized protein, isoform C"/>
    <property type="match status" value="1"/>
</dbReference>
<reference evidence="15" key="1">
    <citation type="submission" date="2018-01" db="EMBL/GenBank/DDBJ databases">
        <title>An insight into the sialome of Amazonian anophelines.</title>
        <authorList>
            <person name="Ribeiro J.M."/>
            <person name="Scarpassa V."/>
            <person name="Calvo E."/>
        </authorList>
    </citation>
    <scope>NUCLEOTIDE SEQUENCE</scope>
    <source>
        <tissue evidence="15">Salivary glands</tissue>
    </source>
</reference>
<comment type="similarity">
    <text evidence="9">Belongs to the SLP1 family.</text>
</comment>
<keyword evidence="3" id="KW-0732">Signal</keyword>
<keyword evidence="2 13" id="KW-0812">Transmembrane</keyword>
<name>A0A2M4A0L3_9DIPT</name>
<dbReference type="PROSITE" id="PS51469">
    <property type="entry name" value="SUN"/>
    <property type="match status" value="1"/>
</dbReference>
<feature type="compositionally biased region" description="Polar residues" evidence="12">
    <location>
        <begin position="755"/>
        <end position="769"/>
    </location>
</feature>
<keyword evidence="6 13" id="KW-0472">Membrane</keyword>
<dbReference type="InterPro" id="IPR008979">
    <property type="entry name" value="Galactose-bd-like_sf"/>
</dbReference>
<feature type="compositionally biased region" description="Basic and acidic residues" evidence="12">
    <location>
        <begin position="715"/>
        <end position="728"/>
    </location>
</feature>
<dbReference type="InterPro" id="IPR045120">
    <property type="entry name" value="Suco/Slp1-like"/>
</dbReference>
<accession>A0A2M4A0L3</accession>
<feature type="compositionally biased region" description="Low complexity" evidence="12">
    <location>
        <begin position="1302"/>
        <end position="1333"/>
    </location>
</feature>
<dbReference type="GO" id="GO:0034975">
    <property type="term" value="P:protein folding in endoplasmic reticulum"/>
    <property type="evidence" value="ECO:0007669"/>
    <property type="project" value="TreeGrafter"/>
</dbReference>
<feature type="region of interest" description="Disordered" evidence="12">
    <location>
        <begin position="1277"/>
        <end position="1471"/>
    </location>
</feature>
<feature type="region of interest" description="Disordered" evidence="12">
    <location>
        <begin position="420"/>
        <end position="493"/>
    </location>
</feature>
<proteinExistence type="inferred from homology"/>
<feature type="compositionally biased region" description="Polar residues" evidence="12">
    <location>
        <begin position="1148"/>
        <end position="1166"/>
    </location>
</feature>
<dbReference type="InterPro" id="IPR012919">
    <property type="entry name" value="SUN_dom"/>
</dbReference>
<evidence type="ECO:0000256" key="3">
    <source>
        <dbReference type="ARBA" id="ARBA00022729"/>
    </source>
</evidence>
<feature type="compositionally biased region" description="Polar residues" evidence="12">
    <location>
        <begin position="1393"/>
        <end position="1404"/>
    </location>
</feature>
<keyword evidence="11" id="KW-0175">Coiled coil</keyword>
<feature type="coiled-coil region" evidence="11">
    <location>
        <begin position="889"/>
        <end position="923"/>
    </location>
</feature>
<evidence type="ECO:0000256" key="6">
    <source>
        <dbReference type="ARBA" id="ARBA00023136"/>
    </source>
</evidence>
<dbReference type="EMBL" id="GGFK01000978">
    <property type="protein sequence ID" value="MBW34299.1"/>
    <property type="molecule type" value="Transcribed_RNA"/>
</dbReference>
<feature type="region of interest" description="Disordered" evidence="12">
    <location>
        <begin position="658"/>
        <end position="683"/>
    </location>
</feature>
<feature type="compositionally biased region" description="Polar residues" evidence="12">
    <location>
        <begin position="1284"/>
        <end position="1293"/>
    </location>
</feature>
<keyword evidence="7" id="KW-0325">Glycoprotein</keyword>
<feature type="transmembrane region" description="Helical" evidence="13">
    <location>
        <begin position="941"/>
        <end position="965"/>
    </location>
</feature>
<feature type="compositionally biased region" description="Polar residues" evidence="12">
    <location>
        <begin position="1334"/>
        <end position="1350"/>
    </location>
</feature>
<keyword evidence="4" id="KW-0256">Endoplasmic reticulum</keyword>
<dbReference type="Pfam" id="PF07738">
    <property type="entry name" value="Sad1_UNC"/>
    <property type="match status" value="1"/>
</dbReference>
<dbReference type="PANTHER" id="PTHR12953">
    <property type="entry name" value="MEMBRANE PROTEIN CH1 RELATED"/>
    <property type="match status" value="1"/>
</dbReference>
<feature type="compositionally biased region" description="Acidic residues" evidence="12">
    <location>
        <begin position="429"/>
        <end position="439"/>
    </location>
</feature>
<sequence>MFMVVNLYLIVFCYLKWQLSMKLVSVITERVRRMRKLTILVTFCWVALVSQIVAISNLYHEGLQDIPGPPSVITLVDHQHRELKSIESKLEENLEATLKNLSHNIHIASGPSVSLQAEKHVQAGGVQQHQHELAHDTSSNYTLETNGTESSREPEQPELIVIPVDDGGHVAGSASSSPEDTLPKPSAKTENVASDDGTDLDGEEADSVVADGSDDRLKPHEVNLTEENPMPVFSEWAEKQMAEAEKKKQGEVVNASVMRKGTKPAGSKTGGPLKLRAKNYAAPECGAKIIASNPEAQSTGSVLTAPKDEYLLNPCTSKIWFVVELCEPVQAERIELANFELFSSSPKDFTVSVSNRFPTRDWANVGRFTAKDERDVQSFPLHPHLFGKFVRVEILSHYNQEHFCPVSLFRVYGTSEFEAFETDNTPTLPEEDDDEDDEELLGKDKSAELQPSILGGNGDERDPLATGTTDQELGSSITSEGKRDVTRKGKNPNNILKSAGEVVLSMVKKAAEALGKTGPDTNDSFYGGPDSFGRTAVGDQRHLASASSCVTLAYTVRCVNCSDAFRVRLETTMNCKHNLLTSLLKVAPIGRSFVRAQHFLCANVLGFNLPPISATDEEICLNMRYSVLNLLPDELVAGLCNVVAADLKLLPTYEPVPAAAGPAERKESETDSSQQRPVDAETSLQAGDHGAVLSETNIPAAQQPTDHTGNDEQPVEAKHEPPKVHDPEVSLQSDSKQDSNIVEGADKDNDVNMFNLATETPPVDTQSPTGGEGEEGSQLGIQRQQQLQPQEQDRDEPTGSQWDSQIDDGGSMLIAGGGTGPSEGGGSRAADGSYTTTTSFVTPPPTGPSKGQPESVFLRLSNRIKALERNMSLSGQYLEELSRRYRKQVEELQHSYAKTLHEIEEQNRRMRDSEAALRDVNERLRVDLDSFQALVIDWRNVAIAVVVAILLMLVTLIVLVHSLIVSSRTNARNGITNGSMSQPAPIPQSILDRELAQVGSDAKPIRGKMLRRKSIDGGMPLASGAGSGSVSQMNDEPASLVTAVGGAVSTMSPSRLRKKRPSEEALNVSGTSYVSLLINDPQERNVPVGHSQNRASVVANGGPTAAERKRGKQKHRKVSAPSMFGTSTPNSAVVAEHGGSRVREPPKRSTSMFEPQERSTAQNGTTKAVDDGNRIEELPFLEDNDEFIIPTACDLSYDEFVPLVRGGEMKRVPNGGAVNGSPREEEEEDEADVVLLELEPSGNRTEPNALAAKKLSKSRRLSSPAFFKASLLRSSIGKKRSSKLDPNSSTSSAEDGRRSSKKSTNSTHSASSSSGHSSGGNTSSNSSNISSNNVTVDTGSDVSASGNRQPTVDVLAGGDTAKSNRNGSNGGGGWDWYRLKQKKGNSKTPPAPSSQAVVVTSSRSVNDDALLSGRRSKEGSESFDDSISAGGAVESKVSSAGEPRKLSVSFNGGELARGSSGEGLERKASGGRGSIRRLFRKVF</sequence>
<evidence type="ECO:0000256" key="7">
    <source>
        <dbReference type="ARBA" id="ARBA00023180"/>
    </source>
</evidence>
<keyword evidence="5 13" id="KW-1133">Transmembrane helix</keyword>
<evidence type="ECO:0000256" key="9">
    <source>
        <dbReference type="ARBA" id="ARBA00061226"/>
    </source>
</evidence>
<feature type="region of interest" description="Disordered" evidence="12">
    <location>
        <begin position="1208"/>
        <end position="1231"/>
    </location>
</feature>
<evidence type="ECO:0000313" key="15">
    <source>
        <dbReference type="EMBL" id="MBW34299.1"/>
    </source>
</evidence>
<comment type="subcellular location">
    <subcellularLocation>
        <location evidence="8">Endomembrane system</location>
        <topology evidence="8">Single-pass type I membrane protein</topology>
    </subcellularLocation>
    <subcellularLocation>
        <location evidence="1">Endoplasmic reticulum membrane</location>
        <topology evidence="1">Single-pass membrane protein</topology>
    </subcellularLocation>
</comment>
<evidence type="ECO:0000256" key="12">
    <source>
        <dbReference type="SAM" id="MobiDB-lite"/>
    </source>
</evidence>
<feature type="compositionally biased region" description="Low complexity" evidence="12">
    <location>
        <begin position="778"/>
        <end position="790"/>
    </location>
</feature>
<evidence type="ECO:0000256" key="10">
    <source>
        <dbReference type="ARBA" id="ARBA00064635"/>
    </source>
</evidence>
<feature type="region of interest" description="Disordered" evidence="12">
    <location>
        <begin position="119"/>
        <end position="218"/>
    </location>
</feature>
<evidence type="ECO:0000256" key="8">
    <source>
        <dbReference type="ARBA" id="ARBA00046288"/>
    </source>
</evidence>
<evidence type="ECO:0000256" key="11">
    <source>
        <dbReference type="SAM" id="Coils"/>
    </source>
</evidence>
<feature type="region of interest" description="Disordered" evidence="12">
    <location>
        <begin position="1094"/>
        <end position="1167"/>
    </location>
</feature>
<dbReference type="GO" id="GO:0005789">
    <property type="term" value="C:endoplasmic reticulum membrane"/>
    <property type="evidence" value="ECO:0007669"/>
    <property type="project" value="UniProtKB-SubCell"/>
</dbReference>
<feature type="region of interest" description="Disordered" evidence="12">
    <location>
        <begin position="701"/>
        <end position="854"/>
    </location>
</feature>
<dbReference type="PANTHER" id="PTHR12953:SF0">
    <property type="entry name" value="SUN DOMAIN-CONTAINING OSSIFICATION FACTOR"/>
    <property type="match status" value="1"/>
</dbReference>
<evidence type="ECO:0000256" key="1">
    <source>
        <dbReference type="ARBA" id="ARBA00004389"/>
    </source>
</evidence>
<feature type="region of interest" description="Disordered" evidence="12">
    <location>
        <begin position="1238"/>
        <end position="1257"/>
    </location>
</feature>
<evidence type="ECO:0000256" key="5">
    <source>
        <dbReference type="ARBA" id="ARBA00022989"/>
    </source>
</evidence>